<evidence type="ECO:0000313" key="2">
    <source>
        <dbReference type="EMBL" id="AIS01541.1"/>
    </source>
</evidence>
<sequence length="100" mass="10588">MTADNGHTATYRRREGAGALPARPATGARRDHDPARAVPAGLPAHRLTGRHLPAEARGARHDLPAYQVVTPDGKRSSDPPPPGGRDGYARPVRRSGDSGR</sequence>
<dbReference type="STRING" id="1907.SGLAU_28020"/>
<reference evidence="3" key="1">
    <citation type="journal article" date="2015" name="J. Biotechnol.">
        <title>Complete genome sequence of the actinobacterium Streptomyces glaucescens GLA.O (DSM 40922) consisting of a linear chromosome and one linear plasmid.</title>
        <authorList>
            <person name="Ortseifen V."/>
            <person name="Winkler A."/>
            <person name="Albersmeier A."/>
            <person name="Wendler S."/>
            <person name="Puhler A."/>
            <person name="Kalinowski J."/>
            <person name="Ruckert C."/>
        </authorList>
    </citation>
    <scope>NUCLEOTIDE SEQUENCE [LARGE SCALE GENOMIC DNA]</scope>
    <source>
        <strain evidence="3">DSM 40922 / GLA O</strain>
    </source>
</reference>
<proteinExistence type="predicted"/>
<keyword evidence="3" id="KW-1185">Reference proteome</keyword>
<feature type="compositionally biased region" description="Basic and acidic residues" evidence="1">
    <location>
        <begin position="52"/>
        <end position="63"/>
    </location>
</feature>
<dbReference type="Proteomes" id="UP000029482">
    <property type="component" value="Chromosome"/>
</dbReference>
<dbReference type="AlphaFoldDB" id="A0A089Z6Y2"/>
<dbReference type="KEGG" id="sgu:SGLAU_28020"/>
<protein>
    <submittedName>
        <fullName evidence="2">Uncharacterized protein</fullName>
    </submittedName>
</protein>
<feature type="region of interest" description="Disordered" evidence="1">
    <location>
        <begin position="1"/>
        <end position="100"/>
    </location>
</feature>
<evidence type="ECO:0000313" key="3">
    <source>
        <dbReference type="Proteomes" id="UP000029482"/>
    </source>
</evidence>
<organism evidence="2 3">
    <name type="scientific">Streptomyces glaucescens</name>
    <dbReference type="NCBI Taxonomy" id="1907"/>
    <lineage>
        <taxon>Bacteria</taxon>
        <taxon>Bacillati</taxon>
        <taxon>Actinomycetota</taxon>
        <taxon>Actinomycetes</taxon>
        <taxon>Kitasatosporales</taxon>
        <taxon>Streptomycetaceae</taxon>
        <taxon>Streptomyces</taxon>
    </lineage>
</organism>
<dbReference type="EMBL" id="CP009438">
    <property type="protein sequence ID" value="AIS01541.1"/>
    <property type="molecule type" value="Genomic_DNA"/>
</dbReference>
<dbReference type="HOGENOM" id="CLU_2304425_0_0_11"/>
<name>A0A089Z6Y2_STRGA</name>
<evidence type="ECO:0000256" key="1">
    <source>
        <dbReference type="SAM" id="MobiDB-lite"/>
    </source>
</evidence>
<gene>
    <name evidence="2" type="ORF">SGLAU_28020</name>
</gene>
<accession>A0A089Z6Y2</accession>